<name>A0A2P8HIR6_CHINA</name>
<comment type="caution">
    <text evidence="1">The sequence shown here is derived from an EMBL/GenBank/DDBJ whole genome shotgun (WGS) entry which is preliminary data.</text>
</comment>
<sequence>MANSQHDKSRREKLYLSITNEYANRINVSEQYSE</sequence>
<proteinExistence type="predicted"/>
<keyword evidence="2" id="KW-1185">Reference proteome</keyword>
<evidence type="ECO:0000313" key="1">
    <source>
        <dbReference type="EMBL" id="PSL46108.1"/>
    </source>
</evidence>
<organism evidence="1 2">
    <name type="scientific">Chitinophaga niastensis</name>
    <dbReference type="NCBI Taxonomy" id="536980"/>
    <lineage>
        <taxon>Bacteria</taxon>
        <taxon>Pseudomonadati</taxon>
        <taxon>Bacteroidota</taxon>
        <taxon>Chitinophagia</taxon>
        <taxon>Chitinophagales</taxon>
        <taxon>Chitinophagaceae</taxon>
        <taxon>Chitinophaga</taxon>
    </lineage>
</organism>
<reference evidence="1 2" key="1">
    <citation type="submission" date="2018-03" db="EMBL/GenBank/DDBJ databases">
        <title>Genomic Encyclopedia of Archaeal and Bacterial Type Strains, Phase II (KMG-II): from individual species to whole genera.</title>
        <authorList>
            <person name="Goeker M."/>
        </authorList>
    </citation>
    <scope>NUCLEOTIDE SEQUENCE [LARGE SCALE GENOMIC DNA]</scope>
    <source>
        <strain evidence="1 2">DSM 24859</strain>
    </source>
</reference>
<dbReference type="Proteomes" id="UP000240971">
    <property type="component" value="Unassembled WGS sequence"/>
</dbReference>
<accession>A0A2P8HIR6</accession>
<gene>
    <name evidence="1" type="ORF">CLV51_10384</name>
</gene>
<dbReference type="AlphaFoldDB" id="A0A2P8HIR6"/>
<dbReference type="EMBL" id="PYAW01000003">
    <property type="protein sequence ID" value="PSL46108.1"/>
    <property type="molecule type" value="Genomic_DNA"/>
</dbReference>
<evidence type="ECO:0000313" key="2">
    <source>
        <dbReference type="Proteomes" id="UP000240971"/>
    </source>
</evidence>
<protein>
    <submittedName>
        <fullName evidence="1">Uncharacterized protein</fullName>
    </submittedName>
</protein>